<accession>A0A835BIP1</accession>
<sequence>MLTDLEEDRHMGYSKPIPTSTDLCVFYLVDMEGVVCPVCPVCLWKSYQWEAREVMMEHVTGVATSNLWRKFHRKLWSRQRVVAQNVGRMGHRVRHDSWFSHAP</sequence>
<name>A0A835BIP1_9POAL</name>
<dbReference type="EMBL" id="JACEFO010001976">
    <property type="protein sequence ID" value="KAF8690249.1"/>
    <property type="molecule type" value="Genomic_DNA"/>
</dbReference>
<dbReference type="AlphaFoldDB" id="A0A835BIP1"/>
<organism evidence="1 2">
    <name type="scientific">Digitaria exilis</name>
    <dbReference type="NCBI Taxonomy" id="1010633"/>
    <lineage>
        <taxon>Eukaryota</taxon>
        <taxon>Viridiplantae</taxon>
        <taxon>Streptophyta</taxon>
        <taxon>Embryophyta</taxon>
        <taxon>Tracheophyta</taxon>
        <taxon>Spermatophyta</taxon>
        <taxon>Magnoliopsida</taxon>
        <taxon>Liliopsida</taxon>
        <taxon>Poales</taxon>
        <taxon>Poaceae</taxon>
        <taxon>PACMAD clade</taxon>
        <taxon>Panicoideae</taxon>
        <taxon>Panicodae</taxon>
        <taxon>Paniceae</taxon>
        <taxon>Anthephorinae</taxon>
        <taxon>Digitaria</taxon>
    </lineage>
</organism>
<proteinExistence type="predicted"/>
<gene>
    <name evidence="1" type="ORF">HU200_041317</name>
</gene>
<keyword evidence="2" id="KW-1185">Reference proteome</keyword>
<evidence type="ECO:0000313" key="1">
    <source>
        <dbReference type="EMBL" id="KAF8690249.1"/>
    </source>
</evidence>
<reference evidence="1" key="1">
    <citation type="submission" date="2020-07" db="EMBL/GenBank/DDBJ databases">
        <title>Genome sequence and genetic diversity analysis of an under-domesticated orphan crop, white fonio (Digitaria exilis).</title>
        <authorList>
            <person name="Bennetzen J.L."/>
            <person name="Chen S."/>
            <person name="Ma X."/>
            <person name="Wang X."/>
            <person name="Yssel A.E.J."/>
            <person name="Chaluvadi S.R."/>
            <person name="Johnson M."/>
            <person name="Gangashetty P."/>
            <person name="Hamidou F."/>
            <person name="Sanogo M.D."/>
            <person name="Zwaenepoel A."/>
            <person name="Wallace J."/>
            <person name="Van De Peer Y."/>
            <person name="Van Deynze A."/>
        </authorList>
    </citation>
    <scope>NUCLEOTIDE SEQUENCE</scope>
    <source>
        <tissue evidence="1">Leaves</tissue>
    </source>
</reference>
<comment type="caution">
    <text evidence="1">The sequence shown here is derived from an EMBL/GenBank/DDBJ whole genome shotgun (WGS) entry which is preliminary data.</text>
</comment>
<evidence type="ECO:0000313" key="2">
    <source>
        <dbReference type="Proteomes" id="UP000636709"/>
    </source>
</evidence>
<dbReference type="Proteomes" id="UP000636709">
    <property type="component" value="Unassembled WGS sequence"/>
</dbReference>
<protein>
    <submittedName>
        <fullName evidence="1">Uncharacterized protein</fullName>
    </submittedName>
</protein>